<gene>
    <name evidence="1" type="ORF">HPB51_020423</name>
</gene>
<name>A0A9J6DW70_RHIMP</name>
<dbReference type="AlphaFoldDB" id="A0A9J6DW70"/>
<evidence type="ECO:0000313" key="1">
    <source>
        <dbReference type="EMBL" id="KAH8026439.1"/>
    </source>
</evidence>
<sequence>MWSDFSRFVGNASDMLTLDNFVGDDDASEGVAKLTGVEIAAEVTRQQTGIEAAEVEDAVSENAPLLSYSEALAGLALGRRYCSTIEGTGLKFEECLDMAEQGIIRHAINQKKK</sequence>
<evidence type="ECO:0000313" key="2">
    <source>
        <dbReference type="Proteomes" id="UP000821866"/>
    </source>
</evidence>
<protein>
    <submittedName>
        <fullName evidence="1">Uncharacterized protein</fullName>
    </submittedName>
</protein>
<reference evidence="1" key="2">
    <citation type="submission" date="2021-09" db="EMBL/GenBank/DDBJ databases">
        <authorList>
            <person name="Jia N."/>
            <person name="Wang J."/>
            <person name="Shi W."/>
            <person name="Du L."/>
            <person name="Sun Y."/>
            <person name="Zhan W."/>
            <person name="Jiang J."/>
            <person name="Wang Q."/>
            <person name="Zhang B."/>
            <person name="Ji P."/>
            <person name="Sakyi L.B."/>
            <person name="Cui X."/>
            <person name="Yuan T."/>
            <person name="Jiang B."/>
            <person name="Yang W."/>
            <person name="Lam T.T.-Y."/>
            <person name="Chang Q."/>
            <person name="Ding S."/>
            <person name="Wang X."/>
            <person name="Zhu J."/>
            <person name="Ruan X."/>
            <person name="Zhao L."/>
            <person name="Wei J."/>
            <person name="Que T."/>
            <person name="Du C."/>
            <person name="Cheng J."/>
            <person name="Dai P."/>
            <person name="Han X."/>
            <person name="Huang E."/>
            <person name="Gao Y."/>
            <person name="Liu J."/>
            <person name="Shao H."/>
            <person name="Ye R."/>
            <person name="Li L."/>
            <person name="Wei W."/>
            <person name="Wang X."/>
            <person name="Wang C."/>
            <person name="Huo Q."/>
            <person name="Li W."/>
            <person name="Guo W."/>
            <person name="Chen H."/>
            <person name="Chen S."/>
            <person name="Zhou L."/>
            <person name="Zhou L."/>
            <person name="Ni X."/>
            <person name="Tian J."/>
            <person name="Zhou Y."/>
            <person name="Sheng Y."/>
            <person name="Liu T."/>
            <person name="Pan Y."/>
            <person name="Xia L."/>
            <person name="Li J."/>
            <person name="Zhao F."/>
            <person name="Cao W."/>
        </authorList>
    </citation>
    <scope>NUCLEOTIDE SEQUENCE</scope>
    <source>
        <strain evidence="1">Rmic-2018</strain>
        <tissue evidence="1">Larvae</tissue>
    </source>
</reference>
<comment type="caution">
    <text evidence="1">The sequence shown here is derived from an EMBL/GenBank/DDBJ whole genome shotgun (WGS) entry which is preliminary data.</text>
</comment>
<keyword evidence="2" id="KW-1185">Reference proteome</keyword>
<reference evidence="1" key="1">
    <citation type="journal article" date="2020" name="Cell">
        <title>Large-Scale Comparative Analyses of Tick Genomes Elucidate Their Genetic Diversity and Vector Capacities.</title>
        <authorList>
            <consortium name="Tick Genome and Microbiome Consortium (TIGMIC)"/>
            <person name="Jia N."/>
            <person name="Wang J."/>
            <person name="Shi W."/>
            <person name="Du L."/>
            <person name="Sun Y."/>
            <person name="Zhan W."/>
            <person name="Jiang J.F."/>
            <person name="Wang Q."/>
            <person name="Zhang B."/>
            <person name="Ji P."/>
            <person name="Bell-Sakyi L."/>
            <person name="Cui X.M."/>
            <person name="Yuan T.T."/>
            <person name="Jiang B.G."/>
            <person name="Yang W.F."/>
            <person name="Lam T.T."/>
            <person name="Chang Q.C."/>
            <person name="Ding S.J."/>
            <person name="Wang X.J."/>
            <person name="Zhu J.G."/>
            <person name="Ruan X.D."/>
            <person name="Zhao L."/>
            <person name="Wei J.T."/>
            <person name="Ye R.Z."/>
            <person name="Que T.C."/>
            <person name="Du C.H."/>
            <person name="Zhou Y.H."/>
            <person name="Cheng J.X."/>
            <person name="Dai P.F."/>
            <person name="Guo W.B."/>
            <person name="Han X.H."/>
            <person name="Huang E.J."/>
            <person name="Li L.F."/>
            <person name="Wei W."/>
            <person name="Gao Y.C."/>
            <person name="Liu J.Z."/>
            <person name="Shao H.Z."/>
            <person name="Wang X."/>
            <person name="Wang C.C."/>
            <person name="Yang T.C."/>
            <person name="Huo Q.B."/>
            <person name="Li W."/>
            <person name="Chen H.Y."/>
            <person name="Chen S.E."/>
            <person name="Zhou L.G."/>
            <person name="Ni X.B."/>
            <person name="Tian J.H."/>
            <person name="Sheng Y."/>
            <person name="Liu T."/>
            <person name="Pan Y.S."/>
            <person name="Xia L.Y."/>
            <person name="Li J."/>
            <person name="Zhao F."/>
            <person name="Cao W.C."/>
        </authorList>
    </citation>
    <scope>NUCLEOTIDE SEQUENCE</scope>
    <source>
        <strain evidence="1">Rmic-2018</strain>
    </source>
</reference>
<dbReference type="Proteomes" id="UP000821866">
    <property type="component" value="Unassembled WGS sequence"/>
</dbReference>
<proteinExistence type="predicted"/>
<accession>A0A9J6DW70</accession>
<dbReference type="EMBL" id="JABSTU010000007">
    <property type="protein sequence ID" value="KAH8026439.1"/>
    <property type="molecule type" value="Genomic_DNA"/>
</dbReference>
<organism evidence="1 2">
    <name type="scientific">Rhipicephalus microplus</name>
    <name type="common">Cattle tick</name>
    <name type="synonym">Boophilus microplus</name>
    <dbReference type="NCBI Taxonomy" id="6941"/>
    <lineage>
        <taxon>Eukaryota</taxon>
        <taxon>Metazoa</taxon>
        <taxon>Ecdysozoa</taxon>
        <taxon>Arthropoda</taxon>
        <taxon>Chelicerata</taxon>
        <taxon>Arachnida</taxon>
        <taxon>Acari</taxon>
        <taxon>Parasitiformes</taxon>
        <taxon>Ixodida</taxon>
        <taxon>Ixodoidea</taxon>
        <taxon>Ixodidae</taxon>
        <taxon>Rhipicephalinae</taxon>
        <taxon>Rhipicephalus</taxon>
        <taxon>Boophilus</taxon>
    </lineage>
</organism>